<dbReference type="SMART" id="SM00100">
    <property type="entry name" value="cNMP"/>
    <property type="match status" value="1"/>
</dbReference>
<gene>
    <name evidence="2" type="ORF">SGL43_03758</name>
</gene>
<dbReference type="RefSeq" id="WP_030806801.1">
    <property type="nucleotide sequence ID" value="NZ_BMTG01000005.1"/>
</dbReference>
<dbReference type="SUPFAM" id="SSF51206">
    <property type="entry name" value="cAMP-binding domain-like"/>
    <property type="match status" value="1"/>
</dbReference>
<accession>A0ABN8V2L4</accession>
<protein>
    <submittedName>
        <fullName evidence="2">Regulatory protein</fullName>
    </submittedName>
</protein>
<dbReference type="InterPro" id="IPR018490">
    <property type="entry name" value="cNMP-bd_dom_sf"/>
</dbReference>
<organism evidence="2 3">
    <name type="scientific">Streptomyces globisporus</name>
    <dbReference type="NCBI Taxonomy" id="1908"/>
    <lineage>
        <taxon>Bacteria</taxon>
        <taxon>Bacillati</taxon>
        <taxon>Actinomycetota</taxon>
        <taxon>Actinomycetes</taxon>
        <taxon>Kitasatosporales</taxon>
        <taxon>Streptomycetaceae</taxon>
        <taxon>Streptomyces</taxon>
    </lineage>
</organism>
<dbReference type="Pfam" id="PF00027">
    <property type="entry name" value="cNMP_binding"/>
    <property type="match status" value="1"/>
</dbReference>
<keyword evidence="3" id="KW-1185">Reference proteome</keyword>
<evidence type="ECO:0000313" key="3">
    <source>
        <dbReference type="Proteomes" id="UP001154015"/>
    </source>
</evidence>
<dbReference type="Proteomes" id="UP001154015">
    <property type="component" value="Unassembled WGS sequence"/>
</dbReference>
<proteinExistence type="predicted"/>
<dbReference type="Gene3D" id="2.60.120.10">
    <property type="entry name" value="Jelly Rolls"/>
    <property type="match status" value="1"/>
</dbReference>
<reference evidence="2" key="1">
    <citation type="submission" date="2022-03" db="EMBL/GenBank/DDBJ databases">
        <authorList>
            <person name="Leyn A S."/>
        </authorList>
    </citation>
    <scope>NUCLEOTIDE SEQUENCE</scope>
    <source>
        <strain evidence="2">Streptomyces globisporus 4-3</strain>
    </source>
</reference>
<dbReference type="PROSITE" id="PS50042">
    <property type="entry name" value="CNMP_BINDING_3"/>
    <property type="match status" value="1"/>
</dbReference>
<evidence type="ECO:0000259" key="1">
    <source>
        <dbReference type="PROSITE" id="PS50042"/>
    </source>
</evidence>
<sequence length="154" mass="17316">MRTLSPARLANTLTAHDRKRLKEHGHEANFLEGTRLFEEGSVADRFWIVRSGTVTLDMRVPGRKPALIERLGPGELVGWSWLLRPYTWHNSAEAETPVRAYEFNAVTVRTAMDADPAFGSLIGNWVTSVLAYRLQGTRLRLLDEYALHGGVDTV</sequence>
<dbReference type="EMBL" id="CAKXYP010000010">
    <property type="protein sequence ID" value="CAH9416725.1"/>
    <property type="molecule type" value="Genomic_DNA"/>
</dbReference>
<dbReference type="CDD" id="cd00038">
    <property type="entry name" value="CAP_ED"/>
    <property type="match status" value="1"/>
</dbReference>
<evidence type="ECO:0000313" key="2">
    <source>
        <dbReference type="EMBL" id="CAH9416725.1"/>
    </source>
</evidence>
<feature type="domain" description="Cyclic nucleotide-binding" evidence="1">
    <location>
        <begin position="9"/>
        <end position="112"/>
    </location>
</feature>
<comment type="caution">
    <text evidence="2">The sequence shown here is derived from an EMBL/GenBank/DDBJ whole genome shotgun (WGS) entry which is preliminary data.</text>
</comment>
<dbReference type="InterPro" id="IPR000595">
    <property type="entry name" value="cNMP-bd_dom"/>
</dbReference>
<dbReference type="InterPro" id="IPR014710">
    <property type="entry name" value="RmlC-like_jellyroll"/>
</dbReference>
<name>A0ABN8V2L4_STRGL</name>